<dbReference type="AlphaFoldDB" id="A0A3S5A4Z8"/>
<sequence length="74" mass="8141">MECIVGQQHITHFTRLIVGMGNTIAQASIGILISSVKYWIFKDLSVKSSPACLLLFRLVGTLLLLILNSRGLLN</sequence>
<organism evidence="2 3">
    <name type="scientific">Neisseria animaloris</name>
    <dbReference type="NCBI Taxonomy" id="326522"/>
    <lineage>
        <taxon>Bacteria</taxon>
        <taxon>Pseudomonadati</taxon>
        <taxon>Pseudomonadota</taxon>
        <taxon>Betaproteobacteria</taxon>
        <taxon>Neisseriales</taxon>
        <taxon>Neisseriaceae</taxon>
        <taxon>Neisseria</taxon>
    </lineage>
</organism>
<proteinExistence type="predicted"/>
<evidence type="ECO:0000256" key="1">
    <source>
        <dbReference type="SAM" id="Phobius"/>
    </source>
</evidence>
<accession>A0A3S5A4Z8</accession>
<name>A0A3S5A4Z8_9NEIS</name>
<keyword evidence="1" id="KW-1133">Transmembrane helix</keyword>
<evidence type="ECO:0000313" key="3">
    <source>
        <dbReference type="Proteomes" id="UP000268229"/>
    </source>
</evidence>
<feature type="transmembrane region" description="Helical" evidence="1">
    <location>
        <begin position="53"/>
        <end position="73"/>
    </location>
</feature>
<evidence type="ECO:0000313" key="2">
    <source>
        <dbReference type="EMBL" id="VEJ21931.1"/>
    </source>
</evidence>
<protein>
    <submittedName>
        <fullName evidence="2">Uncharacterized protein</fullName>
    </submittedName>
</protein>
<dbReference type="KEGG" id="nani:NCTC12227_01698"/>
<dbReference type="EMBL" id="LR134516">
    <property type="protein sequence ID" value="VEJ21931.1"/>
    <property type="molecule type" value="Genomic_DNA"/>
</dbReference>
<keyword evidence="1" id="KW-0812">Transmembrane</keyword>
<reference evidence="2 3" key="1">
    <citation type="submission" date="2018-12" db="EMBL/GenBank/DDBJ databases">
        <authorList>
            <consortium name="Pathogen Informatics"/>
        </authorList>
    </citation>
    <scope>NUCLEOTIDE SEQUENCE [LARGE SCALE GENOMIC DNA]</scope>
    <source>
        <strain evidence="2 3">NCTC12227</strain>
    </source>
</reference>
<feature type="transmembrane region" description="Helical" evidence="1">
    <location>
        <begin position="23"/>
        <end position="41"/>
    </location>
</feature>
<dbReference type="Proteomes" id="UP000268229">
    <property type="component" value="Chromosome"/>
</dbReference>
<gene>
    <name evidence="2" type="ORF">NCTC12227_01698</name>
</gene>
<keyword evidence="1" id="KW-0472">Membrane</keyword>
<keyword evidence="3" id="KW-1185">Reference proteome</keyword>